<reference evidence="2 3" key="1">
    <citation type="submission" date="2020-05" db="EMBL/GenBank/DDBJ databases">
        <authorList>
            <person name="Niu N."/>
        </authorList>
    </citation>
    <scope>NUCLEOTIDE SEQUENCE [LARGE SCALE GENOMIC DNA]</scope>
    <source>
        <strain evidence="2 3">LMG10982</strain>
    </source>
</reference>
<dbReference type="PANTHER" id="PTHR39217:SF1">
    <property type="entry name" value="GLUTATHIONE SYNTHETASE"/>
    <property type="match status" value="1"/>
</dbReference>
<dbReference type="RefSeq" id="WP_171588786.1">
    <property type="nucleotide sequence ID" value="NZ_JABGBO010000006.1"/>
</dbReference>
<dbReference type="Gene3D" id="3.30.470.20">
    <property type="entry name" value="ATP-grasp fold, B domain"/>
    <property type="match status" value="1"/>
</dbReference>
<protein>
    <submittedName>
        <fullName evidence="2">Glutathione synthetase</fullName>
    </submittedName>
</protein>
<dbReference type="GO" id="GO:0004363">
    <property type="term" value="F:glutathione synthase activity"/>
    <property type="evidence" value="ECO:0007669"/>
    <property type="project" value="InterPro"/>
</dbReference>
<proteinExistence type="predicted"/>
<keyword evidence="3" id="KW-1185">Reference proteome</keyword>
<dbReference type="PANTHER" id="PTHR39217">
    <property type="match status" value="1"/>
</dbReference>
<gene>
    <name evidence="2" type="ORF">HKX40_06635</name>
</gene>
<comment type="caution">
    <text evidence="2">The sequence shown here is derived from an EMBL/GenBank/DDBJ whole genome shotgun (WGS) entry which is preliminary data.</text>
</comment>
<feature type="domain" description="Prokaryotic glutathione synthetase ATP-binding" evidence="1">
    <location>
        <begin position="143"/>
        <end position="252"/>
    </location>
</feature>
<name>A0A7Y4LAA0_9BURK</name>
<dbReference type="InterPro" id="IPR053191">
    <property type="entry name" value="DcsG_Biosynth_Enzyme"/>
</dbReference>
<organism evidence="2 3">
    <name type="scientific">Pelistega europaea</name>
    <dbReference type="NCBI Taxonomy" id="106147"/>
    <lineage>
        <taxon>Bacteria</taxon>
        <taxon>Pseudomonadati</taxon>
        <taxon>Pseudomonadota</taxon>
        <taxon>Betaproteobacteria</taxon>
        <taxon>Burkholderiales</taxon>
        <taxon>Alcaligenaceae</taxon>
        <taxon>Pelistega</taxon>
    </lineage>
</organism>
<evidence type="ECO:0000259" key="1">
    <source>
        <dbReference type="Pfam" id="PF02955"/>
    </source>
</evidence>
<dbReference type="AlphaFoldDB" id="A0A7Y4LAA0"/>
<evidence type="ECO:0000313" key="2">
    <source>
        <dbReference type="EMBL" id="NOL49809.1"/>
    </source>
</evidence>
<dbReference type="InterPro" id="IPR004218">
    <property type="entry name" value="GSHS_ATP-bd"/>
</dbReference>
<dbReference type="GO" id="GO:0005524">
    <property type="term" value="F:ATP binding"/>
    <property type="evidence" value="ECO:0007669"/>
    <property type="project" value="InterPro"/>
</dbReference>
<dbReference type="EMBL" id="JABGBO010000006">
    <property type="protein sequence ID" value="NOL49809.1"/>
    <property type="molecule type" value="Genomic_DNA"/>
</dbReference>
<dbReference type="Proteomes" id="UP000541421">
    <property type="component" value="Unassembled WGS sequence"/>
</dbReference>
<accession>A0A7Y4LAA0</accession>
<evidence type="ECO:0000313" key="3">
    <source>
        <dbReference type="Proteomes" id="UP000541421"/>
    </source>
</evidence>
<sequence>MPSLFLATCEDWPALPENLKPLVNRLEQLGIVVKIAPWQSALNADLVWPICAWDYASHKERFTQWLNQLEKEGISTVNPIALMRWNMHKTYLQDLSQSGVSVISTQFFVQPDESQLRAWTRQDNYDLTISRLEKNTEEIKPSSFNEVAGSCFVLKPAVGQSGKAVIKWSVDEPMPDLTVYQQGLIVQPYIPAIEQYGETSMIFFNGQFSHAVKRQPPQGEWRANSAYGVQVFAIRPSQKALQSAQKVVDYLQTMVPSQKPPVYARIDGIDAIDDDKFILNECELIEPALYWHTTGTATERFAIILSELLKQ</sequence>
<dbReference type="SUPFAM" id="SSF56059">
    <property type="entry name" value="Glutathione synthetase ATP-binding domain-like"/>
    <property type="match status" value="1"/>
</dbReference>
<dbReference type="Pfam" id="PF02955">
    <property type="entry name" value="GSH-S_ATP"/>
    <property type="match status" value="1"/>
</dbReference>